<feature type="repeat" description="ANK" evidence="4">
    <location>
        <begin position="292"/>
        <end position="324"/>
    </location>
</feature>
<dbReference type="CDD" id="cd03587">
    <property type="entry name" value="SOCS"/>
    <property type="match status" value="1"/>
</dbReference>
<dbReference type="InterPro" id="IPR002110">
    <property type="entry name" value="Ankyrin_rpt"/>
</dbReference>
<keyword evidence="2" id="KW-0677">Repeat</keyword>
<dbReference type="SMART" id="SM00969">
    <property type="entry name" value="SOCS_box"/>
    <property type="match status" value="1"/>
</dbReference>
<dbReference type="PANTHER" id="PTHR24198:SF165">
    <property type="entry name" value="ANKYRIN REPEAT-CONTAINING PROTEIN-RELATED"/>
    <property type="match status" value="1"/>
</dbReference>
<dbReference type="GO" id="GO:0005737">
    <property type="term" value="C:cytoplasm"/>
    <property type="evidence" value="ECO:0007669"/>
    <property type="project" value="TreeGrafter"/>
</dbReference>
<feature type="region of interest" description="Disordered" evidence="5">
    <location>
        <begin position="70"/>
        <end position="107"/>
    </location>
</feature>
<feature type="repeat" description="ANK" evidence="4">
    <location>
        <begin position="226"/>
        <end position="258"/>
    </location>
</feature>
<dbReference type="PRINTS" id="PR01415">
    <property type="entry name" value="ANKYRIN"/>
</dbReference>
<dbReference type="Pfam" id="PF00023">
    <property type="entry name" value="Ank"/>
    <property type="match status" value="1"/>
</dbReference>
<dbReference type="PROSITE" id="PS50088">
    <property type="entry name" value="ANK_REPEAT"/>
    <property type="match status" value="7"/>
</dbReference>
<feature type="repeat" description="ANK" evidence="4">
    <location>
        <begin position="358"/>
        <end position="379"/>
    </location>
</feature>
<feature type="repeat" description="ANK" evidence="4">
    <location>
        <begin position="325"/>
        <end position="357"/>
    </location>
</feature>
<dbReference type="Pfam" id="PF12796">
    <property type="entry name" value="Ank_2"/>
    <property type="match status" value="2"/>
</dbReference>
<feature type="repeat" description="ANK" evidence="4">
    <location>
        <begin position="259"/>
        <end position="291"/>
    </location>
</feature>
<comment type="pathway">
    <text evidence="1">Protein modification; protein ubiquitination.</text>
</comment>
<evidence type="ECO:0000256" key="3">
    <source>
        <dbReference type="ARBA" id="ARBA00023043"/>
    </source>
</evidence>
<gene>
    <name evidence="8" type="primary">LOC116939662</name>
</gene>
<evidence type="ECO:0000313" key="7">
    <source>
        <dbReference type="Proteomes" id="UP001318040"/>
    </source>
</evidence>
<feature type="repeat" description="ANK" evidence="4">
    <location>
        <begin position="432"/>
        <end position="464"/>
    </location>
</feature>
<dbReference type="Pfam" id="PF13637">
    <property type="entry name" value="Ank_4"/>
    <property type="match status" value="1"/>
</dbReference>
<dbReference type="SUPFAM" id="SSF158235">
    <property type="entry name" value="SOCS box-like"/>
    <property type="match status" value="1"/>
</dbReference>
<dbReference type="PROSITE" id="PS50297">
    <property type="entry name" value="ANK_REP_REGION"/>
    <property type="match status" value="7"/>
</dbReference>
<evidence type="ECO:0000256" key="5">
    <source>
        <dbReference type="SAM" id="MobiDB-lite"/>
    </source>
</evidence>
<evidence type="ECO:0000259" key="6">
    <source>
        <dbReference type="PROSITE" id="PS50225"/>
    </source>
</evidence>
<proteinExistence type="predicted"/>
<dbReference type="InterPro" id="IPR001496">
    <property type="entry name" value="SOCS_box"/>
</dbReference>
<evidence type="ECO:0000256" key="2">
    <source>
        <dbReference type="ARBA" id="ARBA00022737"/>
    </source>
</evidence>
<keyword evidence="3 4" id="KW-0040">ANK repeat</keyword>
<dbReference type="Pfam" id="PF07525">
    <property type="entry name" value="SOCS_box"/>
    <property type="match status" value="1"/>
</dbReference>
<accession>A0AAJ7SRI3</accession>
<sequence>MAAGLQRHSNAPGFESAERMCVEEDYSLYGSLSEDEQICLAIEQSLQELAGRGAPPHKPGAAPVLAVTGRSHAPAAPTHRPPAANDVASRSNQRNEQQTTEGLASRQGARYWRSLPRQIILEHRESTDPVSLAIENDDVSMLQRIIVTGTDLSKVQGPDTVHPVHAAAFLNKPRCLRLLLQKYPQLVNLRSRNNETPLTLASGTCNLECMKVLLGMGASPDECQSYKETPLHQACECANIEAVSLLIKFNANVNFRGNHGHTPLYEAISKNNLDMVILLMSAGAKMNVANDYGVSPHFVAAECGHLAILRHLVSLGADIDTEARNGATALYEATKNNHGDVVEFLLSAGANANKPTKEGLLPLHIAASNGNEEIVCLLLPVTKKARIKRCGISPLHLAAKNGHYDVLQILINSGFDVNFQLSDDHSFFYEDRRTTALYFAVATTDVDCAELLLESGADPNLDPINPLLVAIRLHARPLVGLLLAHGADVNACVAAHPTAFPAAVMFSLQDLRTLQLVLRHGVSGEACFRCPFGGGKHPPVPPKRRNSDDTRANAQPRVVHFCELLVSDELESWAGPIVDVLLNFVTNVRLCSRIKEQLDSYHEWSPIIEMAENPRPLSHLCRMTIRSMFKSQRMRLIDSLPLPKRLRDYLLHKYGEDD</sequence>
<dbReference type="InterPro" id="IPR036770">
    <property type="entry name" value="Ankyrin_rpt-contain_sf"/>
</dbReference>
<dbReference type="GeneID" id="116939662"/>
<reference evidence="8" key="1">
    <citation type="submission" date="2025-08" db="UniProtKB">
        <authorList>
            <consortium name="RefSeq"/>
        </authorList>
    </citation>
    <scope>IDENTIFICATION</scope>
    <source>
        <tissue evidence="8">Sperm</tissue>
    </source>
</reference>
<feature type="domain" description="SOCS box" evidence="6">
    <location>
        <begin position="606"/>
        <end position="656"/>
    </location>
</feature>
<dbReference type="SUPFAM" id="SSF48403">
    <property type="entry name" value="Ankyrin repeat"/>
    <property type="match status" value="1"/>
</dbReference>
<dbReference type="PANTHER" id="PTHR24198">
    <property type="entry name" value="ANKYRIN REPEAT AND PROTEIN KINASE DOMAIN-CONTAINING PROTEIN"/>
    <property type="match status" value="1"/>
</dbReference>
<dbReference type="FunFam" id="1.10.750.20:FF:000001">
    <property type="entry name" value="Ankyrin repeat and SOCS box containing 1"/>
    <property type="match status" value="1"/>
</dbReference>
<dbReference type="Proteomes" id="UP001318040">
    <property type="component" value="Chromosome 6"/>
</dbReference>
<feature type="compositionally biased region" description="Polar residues" evidence="5">
    <location>
        <begin position="88"/>
        <end position="102"/>
    </location>
</feature>
<dbReference type="SMART" id="SM00248">
    <property type="entry name" value="ANK"/>
    <property type="match status" value="11"/>
</dbReference>
<evidence type="ECO:0000256" key="4">
    <source>
        <dbReference type="PROSITE-ProRule" id="PRU00023"/>
    </source>
</evidence>
<name>A0AAJ7SRI3_PETMA</name>
<dbReference type="PROSITE" id="PS50225">
    <property type="entry name" value="SOCS"/>
    <property type="match status" value="1"/>
</dbReference>
<dbReference type="Gene3D" id="1.10.750.20">
    <property type="entry name" value="SOCS box"/>
    <property type="match status" value="1"/>
</dbReference>
<dbReference type="Gene3D" id="1.25.40.20">
    <property type="entry name" value="Ankyrin repeat-containing domain"/>
    <property type="match status" value="2"/>
</dbReference>
<organism evidence="7 8">
    <name type="scientific">Petromyzon marinus</name>
    <name type="common">Sea lamprey</name>
    <dbReference type="NCBI Taxonomy" id="7757"/>
    <lineage>
        <taxon>Eukaryota</taxon>
        <taxon>Metazoa</taxon>
        <taxon>Chordata</taxon>
        <taxon>Craniata</taxon>
        <taxon>Vertebrata</taxon>
        <taxon>Cyclostomata</taxon>
        <taxon>Hyperoartia</taxon>
        <taxon>Petromyzontiformes</taxon>
        <taxon>Petromyzontidae</taxon>
        <taxon>Petromyzon</taxon>
    </lineage>
</organism>
<protein>
    <submittedName>
        <fullName evidence="8">Ankyrin repeat and SOCS box protein 2-like</fullName>
    </submittedName>
</protein>
<dbReference type="InterPro" id="IPR036036">
    <property type="entry name" value="SOCS_box-like_dom_sf"/>
</dbReference>
<evidence type="ECO:0000256" key="1">
    <source>
        <dbReference type="ARBA" id="ARBA00004906"/>
    </source>
</evidence>
<dbReference type="RefSeq" id="XP_032804251.1">
    <property type="nucleotide sequence ID" value="XM_032948360.1"/>
</dbReference>
<dbReference type="GO" id="GO:0035556">
    <property type="term" value="P:intracellular signal transduction"/>
    <property type="evidence" value="ECO:0007669"/>
    <property type="project" value="InterPro"/>
</dbReference>
<dbReference type="KEGG" id="pmrn:116939662"/>
<dbReference type="SMART" id="SM00253">
    <property type="entry name" value="SOCS"/>
    <property type="match status" value="1"/>
</dbReference>
<feature type="compositionally biased region" description="Low complexity" evidence="5">
    <location>
        <begin position="72"/>
        <end position="84"/>
    </location>
</feature>
<evidence type="ECO:0000313" key="8">
    <source>
        <dbReference type="RefSeq" id="XP_032804251.1"/>
    </source>
</evidence>
<feature type="repeat" description="ANK" evidence="4">
    <location>
        <begin position="390"/>
        <end position="422"/>
    </location>
</feature>
<keyword evidence="7" id="KW-1185">Reference proteome</keyword>
<dbReference type="AlphaFoldDB" id="A0AAJ7SRI3"/>